<dbReference type="EMBL" id="VUNE01000004">
    <property type="protein sequence ID" value="MST62891.1"/>
    <property type="molecule type" value="Genomic_DNA"/>
</dbReference>
<dbReference type="PANTHER" id="PTHR37293">
    <property type="entry name" value="PHAGE REPLICATION PROTEIN-RELATED"/>
    <property type="match status" value="1"/>
</dbReference>
<evidence type="ECO:0000256" key="2">
    <source>
        <dbReference type="SAM" id="MobiDB-lite"/>
    </source>
</evidence>
<dbReference type="Gene3D" id="1.10.10.630">
    <property type="entry name" value="DnaD domain-like"/>
    <property type="match status" value="2"/>
</dbReference>
<feature type="domain" description="DnaB/C C-terminal" evidence="3">
    <location>
        <begin position="234"/>
        <end position="299"/>
    </location>
</feature>
<dbReference type="SUPFAM" id="SSF158499">
    <property type="entry name" value="DnaD domain-like"/>
    <property type="match status" value="2"/>
</dbReference>
<organism evidence="4 5">
    <name type="scientific">Peptostreptococcus porci</name>
    <dbReference type="NCBI Taxonomy" id="2652282"/>
    <lineage>
        <taxon>Bacteria</taxon>
        <taxon>Bacillati</taxon>
        <taxon>Bacillota</taxon>
        <taxon>Clostridia</taxon>
        <taxon>Peptostreptococcales</taxon>
        <taxon>Peptostreptococcaceae</taxon>
        <taxon>Peptostreptococcus</taxon>
    </lineage>
</organism>
<dbReference type="PANTHER" id="PTHR37293:SF5">
    <property type="entry name" value="DNA REPLICATION PROTEIN"/>
    <property type="match status" value="1"/>
</dbReference>
<dbReference type="NCBIfam" id="TIGR01446">
    <property type="entry name" value="DnaD_dom"/>
    <property type="match status" value="2"/>
</dbReference>
<protein>
    <submittedName>
        <fullName evidence="4">DnaD domain protein</fullName>
    </submittedName>
</protein>
<dbReference type="InterPro" id="IPR017019">
    <property type="entry name" value="DNA_replication_prd_bac"/>
</dbReference>
<dbReference type="Proteomes" id="UP000440713">
    <property type="component" value="Unassembled WGS sequence"/>
</dbReference>
<dbReference type="InterPro" id="IPR053162">
    <property type="entry name" value="DnaD"/>
</dbReference>
<evidence type="ECO:0000313" key="4">
    <source>
        <dbReference type="EMBL" id="MST62891.1"/>
    </source>
</evidence>
<dbReference type="AlphaFoldDB" id="A0A6N7X4A7"/>
<gene>
    <name evidence="4" type="ORF">FYJ71_07900</name>
</gene>
<dbReference type="InterPro" id="IPR034829">
    <property type="entry name" value="DnaD-like_sf"/>
</dbReference>
<evidence type="ECO:0000259" key="3">
    <source>
        <dbReference type="Pfam" id="PF07261"/>
    </source>
</evidence>
<sequence length="361" mass="41779">MFFKTKSNPILMDIYVPSIFFDIYIPIATGNQLKVYLLGYKSAQVSILSDEENTNNRIIANMVGITEDEVVDCWKFWEEMGAIKIHKNNDEKNIQIEFLDIKDDFVNRRNANSGSNTEKNDQAEEISDDKIDSSQFVNMYDEIEIISGRLLTPNEKLSILDAIESYSFETNLVVAAFEKAKSDSGKIKSVNYVIGILKSWYDNNIKTLEELEIFNCISSELKSKYNQIFKSLGFFRSPTQAEEKIMNRWIEEYKMDMEIILFACSKSANISNPNLKYFDSIISDWHENGLTTMEKVLESERIFEESKKSKKKVNQAKEKKSQNTSNQNGKKNKFHNYDQGISDKYTDDELNALIKKLNNQK</sequence>
<evidence type="ECO:0000313" key="5">
    <source>
        <dbReference type="Proteomes" id="UP000440713"/>
    </source>
</evidence>
<name>A0A6N7X4A7_9FIRM</name>
<dbReference type="RefSeq" id="WP_154538369.1">
    <property type="nucleotide sequence ID" value="NZ_JAXFFP010000002.1"/>
</dbReference>
<feature type="region of interest" description="Disordered" evidence="2">
    <location>
        <begin position="307"/>
        <end position="343"/>
    </location>
</feature>
<dbReference type="Pfam" id="PF07261">
    <property type="entry name" value="DnaB_2"/>
    <property type="match status" value="2"/>
</dbReference>
<comment type="similarity">
    <text evidence="1">Belongs to the DnaB/DnaD family.</text>
</comment>
<feature type="domain" description="DnaB/C C-terminal" evidence="3">
    <location>
        <begin position="141"/>
        <end position="212"/>
    </location>
</feature>
<reference evidence="4 5" key="1">
    <citation type="submission" date="2019-08" db="EMBL/GenBank/DDBJ databases">
        <title>In-depth cultivation of the pig gut microbiome towards novel bacterial diversity and tailored functional studies.</title>
        <authorList>
            <person name="Wylensek D."/>
            <person name="Hitch T.C.A."/>
            <person name="Clavel T."/>
        </authorList>
    </citation>
    <scope>NUCLEOTIDE SEQUENCE [LARGE SCALE GENOMIC DNA]</scope>
    <source>
        <strain evidence="4 5">WCA-SAB-591-4A-A</strain>
    </source>
</reference>
<keyword evidence="5" id="KW-1185">Reference proteome</keyword>
<proteinExistence type="inferred from homology"/>
<evidence type="ECO:0000256" key="1">
    <source>
        <dbReference type="ARBA" id="ARBA00093462"/>
    </source>
</evidence>
<dbReference type="InterPro" id="IPR006343">
    <property type="entry name" value="DnaB/C_C"/>
</dbReference>
<dbReference type="PIRSF" id="PIRSF033722">
    <property type="entry name" value="DnaD_CA_C3587_prd"/>
    <property type="match status" value="1"/>
</dbReference>
<comment type="caution">
    <text evidence="4">The sequence shown here is derived from an EMBL/GenBank/DDBJ whole genome shotgun (WGS) entry which is preliminary data.</text>
</comment>
<accession>A0A6N7X4A7</accession>